<dbReference type="Proteomes" id="UP000278907">
    <property type="component" value="Unassembled WGS sequence"/>
</dbReference>
<evidence type="ECO:0000313" key="2">
    <source>
        <dbReference type="Proteomes" id="UP000278907"/>
    </source>
</evidence>
<dbReference type="EMBL" id="RAWI01000019">
    <property type="protein sequence ID" value="RKI15402.1"/>
    <property type="molecule type" value="Genomic_DNA"/>
</dbReference>
<protein>
    <submittedName>
        <fullName evidence="1">STAS/SEC14 domain-containing protein</fullName>
    </submittedName>
</protein>
<proteinExistence type="predicted"/>
<evidence type="ECO:0000313" key="1">
    <source>
        <dbReference type="EMBL" id="RKI15402.1"/>
    </source>
</evidence>
<gene>
    <name evidence="1" type="ORF">D7Y13_04270</name>
</gene>
<name>A0ABX9QPB4_9BACT</name>
<comment type="caution">
    <text evidence="1">The sequence shown here is derived from an EMBL/GenBank/DDBJ whole genome shotgun (WGS) entry which is preliminary data.</text>
</comment>
<keyword evidence="2" id="KW-1185">Reference proteome</keyword>
<reference evidence="1 2" key="1">
    <citation type="submission" date="2018-09" db="EMBL/GenBank/DDBJ databases">
        <authorList>
            <person name="Livingstone P.G."/>
            <person name="Whitworth D.E."/>
        </authorList>
    </citation>
    <scope>NUCLEOTIDE SEQUENCE [LARGE SCALE GENOMIC DNA]</scope>
    <source>
        <strain evidence="1 2">CA031B</strain>
    </source>
</reference>
<organism evidence="1 2">
    <name type="scientific">Corallococcus praedator</name>
    <dbReference type="NCBI Taxonomy" id="2316724"/>
    <lineage>
        <taxon>Bacteria</taxon>
        <taxon>Pseudomonadati</taxon>
        <taxon>Myxococcota</taxon>
        <taxon>Myxococcia</taxon>
        <taxon>Myxococcales</taxon>
        <taxon>Cystobacterineae</taxon>
        <taxon>Myxococcaceae</taxon>
        <taxon>Corallococcus</taxon>
    </lineage>
</organism>
<accession>A0ABX9QPB4</accession>
<sequence>MRFEPPDLLVATFSGQVTLEEARWMVGVYQEVFAGGPFYVIADVSHSSLPAEPRKYLSSTVRAEWTRAIVYVGADMGQRIITKALSVGMLFAGKEAGFDTVFLDSVEAGRAWVAAHRARSGKQRTG</sequence>